<evidence type="ECO:0000313" key="10">
    <source>
        <dbReference type="EMBL" id="KAK1408593.1"/>
    </source>
</evidence>
<dbReference type="PANTHER" id="PTHR24056">
    <property type="entry name" value="CELL DIVISION PROTEIN KINASE"/>
    <property type="match status" value="1"/>
</dbReference>
<accession>A0AAD8JRI4</accession>
<dbReference type="SUPFAM" id="SSF56112">
    <property type="entry name" value="Protein kinase-like (PK-like)"/>
    <property type="match status" value="1"/>
</dbReference>
<evidence type="ECO:0000256" key="8">
    <source>
        <dbReference type="ARBA" id="ARBA00049280"/>
    </source>
</evidence>
<dbReference type="EMBL" id="JAUHHV010000011">
    <property type="protein sequence ID" value="KAK1408593.1"/>
    <property type="molecule type" value="Genomic_DNA"/>
</dbReference>
<feature type="domain" description="Protein kinase" evidence="9">
    <location>
        <begin position="1"/>
        <end position="187"/>
    </location>
</feature>
<reference evidence="10" key="1">
    <citation type="journal article" date="2023" name="bioRxiv">
        <title>Improved chromosome-level genome assembly for marigold (Tagetes erecta).</title>
        <authorList>
            <person name="Jiang F."/>
            <person name="Yuan L."/>
            <person name="Wang S."/>
            <person name="Wang H."/>
            <person name="Xu D."/>
            <person name="Wang A."/>
            <person name="Fan W."/>
        </authorList>
    </citation>
    <scope>NUCLEOTIDE SEQUENCE</scope>
    <source>
        <strain evidence="10">WSJ</strain>
        <tissue evidence="10">Leaf</tissue>
    </source>
</reference>
<evidence type="ECO:0000313" key="11">
    <source>
        <dbReference type="Proteomes" id="UP001229421"/>
    </source>
</evidence>
<evidence type="ECO:0000256" key="6">
    <source>
        <dbReference type="ARBA" id="ARBA00047811"/>
    </source>
</evidence>
<dbReference type="InterPro" id="IPR050108">
    <property type="entry name" value="CDK"/>
</dbReference>
<evidence type="ECO:0000259" key="9">
    <source>
        <dbReference type="PROSITE" id="PS50011"/>
    </source>
</evidence>
<keyword evidence="5" id="KW-0539">Nucleus</keyword>
<dbReference type="InterPro" id="IPR000719">
    <property type="entry name" value="Prot_kinase_dom"/>
</dbReference>
<comment type="catalytic activity">
    <reaction evidence="6">
        <text>L-threonyl-[protein] + ATP = O-phospho-L-threonyl-[protein] + ADP + H(+)</text>
        <dbReference type="Rhea" id="RHEA:46608"/>
        <dbReference type="Rhea" id="RHEA-COMP:11060"/>
        <dbReference type="Rhea" id="RHEA-COMP:11605"/>
        <dbReference type="ChEBI" id="CHEBI:15378"/>
        <dbReference type="ChEBI" id="CHEBI:30013"/>
        <dbReference type="ChEBI" id="CHEBI:30616"/>
        <dbReference type="ChEBI" id="CHEBI:61977"/>
        <dbReference type="ChEBI" id="CHEBI:456216"/>
        <dbReference type="EC" id="2.7.11.22"/>
    </reaction>
</comment>
<evidence type="ECO:0000256" key="2">
    <source>
        <dbReference type="ARBA" id="ARBA00022553"/>
    </source>
</evidence>
<keyword evidence="11" id="KW-1185">Reference proteome</keyword>
<gene>
    <name evidence="10" type="ORF">QVD17_40504</name>
</gene>
<dbReference type="Gene3D" id="1.10.510.10">
    <property type="entry name" value="Transferase(Phosphotransferase) domain 1"/>
    <property type="match status" value="1"/>
</dbReference>
<dbReference type="Proteomes" id="UP001229421">
    <property type="component" value="Unassembled WGS sequence"/>
</dbReference>
<dbReference type="GO" id="GO:0008353">
    <property type="term" value="F:RNA polymerase II CTD heptapeptide repeat kinase activity"/>
    <property type="evidence" value="ECO:0007669"/>
    <property type="project" value="UniProtKB-EC"/>
</dbReference>
<evidence type="ECO:0000256" key="7">
    <source>
        <dbReference type="ARBA" id="ARBA00048367"/>
    </source>
</evidence>
<organism evidence="10 11">
    <name type="scientific">Tagetes erecta</name>
    <name type="common">African marigold</name>
    <dbReference type="NCBI Taxonomy" id="13708"/>
    <lineage>
        <taxon>Eukaryota</taxon>
        <taxon>Viridiplantae</taxon>
        <taxon>Streptophyta</taxon>
        <taxon>Embryophyta</taxon>
        <taxon>Tracheophyta</taxon>
        <taxon>Spermatophyta</taxon>
        <taxon>Magnoliopsida</taxon>
        <taxon>eudicotyledons</taxon>
        <taxon>Gunneridae</taxon>
        <taxon>Pentapetalae</taxon>
        <taxon>asterids</taxon>
        <taxon>campanulids</taxon>
        <taxon>Asterales</taxon>
        <taxon>Asteraceae</taxon>
        <taxon>Asteroideae</taxon>
        <taxon>Heliantheae alliance</taxon>
        <taxon>Tageteae</taxon>
        <taxon>Tagetes</taxon>
    </lineage>
</organism>
<dbReference type="GO" id="GO:0000086">
    <property type="term" value="P:G2/M transition of mitotic cell cycle"/>
    <property type="evidence" value="ECO:0007669"/>
    <property type="project" value="TreeGrafter"/>
</dbReference>
<evidence type="ECO:0000256" key="5">
    <source>
        <dbReference type="ARBA" id="ARBA00023242"/>
    </source>
</evidence>
<evidence type="ECO:0000256" key="1">
    <source>
        <dbReference type="ARBA" id="ARBA00004123"/>
    </source>
</evidence>
<dbReference type="GO" id="GO:0007095">
    <property type="term" value="P:mitotic G2 DNA damage checkpoint signaling"/>
    <property type="evidence" value="ECO:0007669"/>
    <property type="project" value="TreeGrafter"/>
</dbReference>
<evidence type="ECO:0000256" key="4">
    <source>
        <dbReference type="ARBA" id="ARBA00022840"/>
    </source>
</evidence>
<comment type="caution">
    <text evidence="10">The sequence shown here is derived from an EMBL/GenBank/DDBJ whole genome shotgun (WGS) entry which is preliminary data.</text>
</comment>
<dbReference type="PANTHER" id="PTHR24056:SF334">
    <property type="entry name" value="CYCLIN-DEPENDENT KINASE 1"/>
    <property type="match status" value="1"/>
</dbReference>
<keyword evidence="3" id="KW-0547">Nucleotide-binding</keyword>
<keyword evidence="2" id="KW-0597">Phosphoprotein</keyword>
<comment type="catalytic activity">
    <reaction evidence="8">
        <text>[DNA-directed RNA polymerase] + ATP = phospho-[DNA-directed RNA polymerase] + ADP + H(+)</text>
        <dbReference type="Rhea" id="RHEA:10216"/>
        <dbReference type="Rhea" id="RHEA-COMP:11321"/>
        <dbReference type="Rhea" id="RHEA-COMP:11322"/>
        <dbReference type="ChEBI" id="CHEBI:15378"/>
        <dbReference type="ChEBI" id="CHEBI:30616"/>
        <dbReference type="ChEBI" id="CHEBI:43176"/>
        <dbReference type="ChEBI" id="CHEBI:68546"/>
        <dbReference type="ChEBI" id="CHEBI:456216"/>
        <dbReference type="EC" id="2.7.11.23"/>
    </reaction>
</comment>
<dbReference type="GO" id="GO:0004693">
    <property type="term" value="F:cyclin-dependent protein serine/threonine kinase activity"/>
    <property type="evidence" value="ECO:0007669"/>
    <property type="project" value="UniProtKB-EC"/>
</dbReference>
<dbReference type="GO" id="GO:0005634">
    <property type="term" value="C:nucleus"/>
    <property type="evidence" value="ECO:0007669"/>
    <property type="project" value="UniProtKB-SubCell"/>
</dbReference>
<proteinExistence type="predicted"/>
<dbReference type="AlphaFoldDB" id="A0AAD8JRI4"/>
<comment type="catalytic activity">
    <reaction evidence="7">
        <text>L-seryl-[protein] + ATP = O-phospho-L-seryl-[protein] + ADP + H(+)</text>
        <dbReference type="Rhea" id="RHEA:17989"/>
        <dbReference type="Rhea" id="RHEA-COMP:9863"/>
        <dbReference type="Rhea" id="RHEA-COMP:11604"/>
        <dbReference type="ChEBI" id="CHEBI:15378"/>
        <dbReference type="ChEBI" id="CHEBI:29999"/>
        <dbReference type="ChEBI" id="CHEBI:30616"/>
        <dbReference type="ChEBI" id="CHEBI:83421"/>
        <dbReference type="ChEBI" id="CHEBI:456216"/>
        <dbReference type="EC" id="2.7.11.22"/>
    </reaction>
</comment>
<sequence>MDIKSLAIKIKMNVVVTLGPVCMILKEGVGTSVSVLSSQTSYPLRDDFVLNTPKKHIDEIMGINEVISFINILKQVTPEKVNQDAMSVDLDSQAAEMSSGEIPFEGGSELDQLDRIFRVLGTPTNEVWPGVTSLKYWEKNSPQYVRQDLALYVPQLGADGIDLLEKMLVYKPAGRISAKAALNHRYFSSLHRGQFNC</sequence>
<protein>
    <recommendedName>
        <fullName evidence="9">Protein kinase domain-containing protein</fullName>
    </recommendedName>
</protein>
<evidence type="ECO:0000256" key="3">
    <source>
        <dbReference type="ARBA" id="ARBA00022741"/>
    </source>
</evidence>
<dbReference type="PROSITE" id="PS50011">
    <property type="entry name" value="PROTEIN_KINASE_DOM"/>
    <property type="match status" value="1"/>
</dbReference>
<name>A0AAD8JRI4_TARER</name>
<keyword evidence="4" id="KW-0067">ATP-binding</keyword>
<dbReference type="InterPro" id="IPR011009">
    <property type="entry name" value="Kinase-like_dom_sf"/>
</dbReference>
<dbReference type="GO" id="GO:0005524">
    <property type="term" value="F:ATP binding"/>
    <property type="evidence" value="ECO:0007669"/>
    <property type="project" value="UniProtKB-KW"/>
</dbReference>
<comment type="subcellular location">
    <subcellularLocation>
        <location evidence="1">Nucleus</location>
    </subcellularLocation>
</comment>